<accession>A0A8S0X9B9</accession>
<organism evidence="1 2">
    <name type="scientific">Candidatus Methylobacter favarea</name>
    <dbReference type="NCBI Taxonomy" id="2707345"/>
    <lineage>
        <taxon>Bacteria</taxon>
        <taxon>Pseudomonadati</taxon>
        <taxon>Pseudomonadota</taxon>
        <taxon>Gammaproteobacteria</taxon>
        <taxon>Methylococcales</taxon>
        <taxon>Methylococcaceae</taxon>
        <taxon>Methylobacter</taxon>
    </lineage>
</organism>
<reference evidence="1 2" key="1">
    <citation type="submission" date="2020-02" db="EMBL/GenBank/DDBJ databases">
        <authorList>
            <person name="Hogendoorn C."/>
        </authorList>
    </citation>
    <scope>NUCLEOTIDE SEQUENCE [LARGE SCALE GENOMIC DNA]</scope>
    <source>
        <strain evidence="1">METHB21</strain>
    </source>
</reference>
<dbReference type="EMBL" id="CADCXN010000090">
    <property type="protein sequence ID" value="CAA9892096.1"/>
    <property type="molecule type" value="Genomic_DNA"/>
</dbReference>
<dbReference type="RefSeq" id="WP_174626894.1">
    <property type="nucleotide sequence ID" value="NZ_CADCXN010000090.1"/>
</dbReference>
<evidence type="ECO:0000313" key="2">
    <source>
        <dbReference type="Proteomes" id="UP000494216"/>
    </source>
</evidence>
<protein>
    <submittedName>
        <fullName evidence="1">Uncharacterized protein</fullName>
    </submittedName>
</protein>
<evidence type="ECO:0000313" key="1">
    <source>
        <dbReference type="EMBL" id="CAA9892096.1"/>
    </source>
</evidence>
<sequence length="117" mass="13644">MAKEREALNLFSDTSDGIDIEELTKKPPKPKHIGKAQLEEIAKKTGFVSRLPRKKRSRTKYTSQLNIKVREGIKPLFQEIGERLEIFDNETFERAMLALIEKEGTKEQLIRFRELTK</sequence>
<keyword evidence="2" id="KW-1185">Reference proteome</keyword>
<name>A0A8S0X9B9_9GAMM</name>
<gene>
    <name evidence="1" type="ORF">METHB2_590012</name>
</gene>
<comment type="caution">
    <text evidence="1">The sequence shown here is derived from an EMBL/GenBank/DDBJ whole genome shotgun (WGS) entry which is preliminary data.</text>
</comment>
<dbReference type="AlphaFoldDB" id="A0A8S0X9B9"/>
<proteinExistence type="predicted"/>
<dbReference type="Proteomes" id="UP000494216">
    <property type="component" value="Unassembled WGS sequence"/>
</dbReference>